<keyword evidence="2" id="KW-1185">Reference proteome</keyword>
<dbReference type="NCBIfam" id="TIGR00725">
    <property type="entry name" value="TIGR00725 family protein"/>
    <property type="match status" value="1"/>
</dbReference>
<dbReference type="PANTHER" id="PTHR43393:SF3">
    <property type="entry name" value="LYSINE DECARBOXYLASE-LIKE PROTEIN"/>
    <property type="match status" value="1"/>
</dbReference>
<accession>A0ABY8N8T8</accession>
<gene>
    <name evidence="1" type="ORF">PVT68_10520</name>
</gene>
<dbReference type="Pfam" id="PF18306">
    <property type="entry name" value="LDcluster4"/>
    <property type="match status" value="1"/>
</dbReference>
<reference evidence="1 2" key="1">
    <citation type="submission" date="2023-02" db="EMBL/GenBank/DDBJ databases">
        <title>Description and genomic characterization of Microbulbifer bruguierae sp. nov., isolated from the sediment of mangrove plant Bruguiera sexangula.</title>
        <authorList>
            <person name="Long M."/>
        </authorList>
    </citation>
    <scope>NUCLEOTIDE SEQUENCE [LARGE SCALE GENOMIC DNA]</scope>
    <source>
        <strain evidence="1 2">H12</strain>
    </source>
</reference>
<dbReference type="SUPFAM" id="SSF102405">
    <property type="entry name" value="MCP/YpsA-like"/>
    <property type="match status" value="1"/>
</dbReference>
<dbReference type="RefSeq" id="WP_280317820.1">
    <property type="nucleotide sequence ID" value="NZ_CP118605.1"/>
</dbReference>
<organism evidence="1 2">
    <name type="scientific">Microbulbifer bruguierae</name>
    <dbReference type="NCBI Taxonomy" id="3029061"/>
    <lineage>
        <taxon>Bacteria</taxon>
        <taxon>Pseudomonadati</taxon>
        <taxon>Pseudomonadota</taxon>
        <taxon>Gammaproteobacteria</taxon>
        <taxon>Cellvibrionales</taxon>
        <taxon>Microbulbiferaceae</taxon>
        <taxon>Microbulbifer</taxon>
    </lineage>
</organism>
<dbReference type="InterPro" id="IPR052341">
    <property type="entry name" value="LOG_family_nucleotidases"/>
</dbReference>
<dbReference type="EMBL" id="CP118605">
    <property type="protein sequence ID" value="WGL15208.1"/>
    <property type="molecule type" value="Genomic_DNA"/>
</dbReference>
<protein>
    <submittedName>
        <fullName evidence="1">TIGR00725 family protein</fullName>
    </submittedName>
</protein>
<dbReference type="InterPro" id="IPR041164">
    <property type="entry name" value="LDcluster4"/>
</dbReference>
<dbReference type="Proteomes" id="UP001236500">
    <property type="component" value="Chromosome"/>
</dbReference>
<evidence type="ECO:0000313" key="2">
    <source>
        <dbReference type="Proteomes" id="UP001236500"/>
    </source>
</evidence>
<dbReference type="InterPro" id="IPR005268">
    <property type="entry name" value="CHP00725"/>
</dbReference>
<dbReference type="Gene3D" id="3.40.50.450">
    <property type="match status" value="1"/>
</dbReference>
<evidence type="ECO:0000313" key="1">
    <source>
        <dbReference type="EMBL" id="WGL15208.1"/>
    </source>
</evidence>
<name>A0ABY8N8T8_9GAMM</name>
<dbReference type="PANTHER" id="PTHR43393">
    <property type="entry name" value="CYTOKININ RIBOSIDE 5'-MONOPHOSPHATE PHOSPHORIBOHYDROLASE"/>
    <property type="match status" value="1"/>
</dbReference>
<sequence>MSRNQRMQIAVVGSASNQLSEVQRMLAFDVGKLLIDSGYRLISGGMGGVMEQAARGARSSARHQPGDVIGVLPSYNKAEANPYIDIALPTGLGVARNAVLMAACDGVIALDGGSGTLSEIALAWQMRKPIACVGGEGWHTRLQTLALDERREEAIALCPDMDALSRFLRHLHGRNLPAYRGIAASAVKQAEQRDYLQATFADARNIGAPELLGYGSEGTVFRCGQRICKIFHPTDFTILLFTHLSGIAQTLVQSQATVAPVPLFEVHLGDYLVVHYPDFASHAYTGGQRQPMVAFLRAMRAAGCCLSNVKAENFRCTDDNRLVCIDIGRDLMPYSHALFLSMCKRAFLTVYYSAHADFKRMCRYTNDHDDFDGIAACEGVAHSASELASRFDQFYAEVTRADAVPG</sequence>
<proteinExistence type="predicted"/>